<comment type="similarity">
    <text evidence="1">Belongs to the ABC transporter superfamily.</text>
</comment>
<keyword evidence="12" id="KW-0378">Hydrolase</keyword>
<evidence type="ECO:0000256" key="6">
    <source>
        <dbReference type="ARBA" id="ARBA00022967"/>
    </source>
</evidence>
<proteinExistence type="inferred from homology"/>
<evidence type="ECO:0000256" key="7">
    <source>
        <dbReference type="ARBA" id="ARBA00022970"/>
    </source>
</evidence>
<evidence type="ECO:0000256" key="5">
    <source>
        <dbReference type="ARBA" id="ARBA00022840"/>
    </source>
</evidence>
<comment type="subunit">
    <text evidence="10">Homodimer. Forms a membrane-associated complex with FtsX.</text>
</comment>
<dbReference type="InterPro" id="IPR003593">
    <property type="entry name" value="AAA+_ATPase"/>
</dbReference>
<organism evidence="12 13">
    <name type="scientific">Bifidobacterium minimum</name>
    <dbReference type="NCBI Taxonomy" id="1693"/>
    <lineage>
        <taxon>Bacteria</taxon>
        <taxon>Bacillati</taxon>
        <taxon>Actinomycetota</taxon>
        <taxon>Actinomycetes</taxon>
        <taxon>Bifidobacteriales</taxon>
        <taxon>Bifidobacteriaceae</taxon>
        <taxon>Bifidobacterium</taxon>
    </lineage>
</organism>
<dbReference type="AlphaFoldDB" id="A0A087BLZ0"/>
<evidence type="ECO:0000256" key="8">
    <source>
        <dbReference type="ARBA" id="ARBA00023136"/>
    </source>
</evidence>
<keyword evidence="13" id="KW-1185">Reference proteome</keyword>
<dbReference type="InterPro" id="IPR041701">
    <property type="entry name" value="MetN_ABC"/>
</dbReference>
<accession>A0A087BLZ0</accession>
<dbReference type="STRING" id="1693.BMIN_1576"/>
<dbReference type="GO" id="GO:0006865">
    <property type="term" value="P:amino acid transport"/>
    <property type="evidence" value="ECO:0007669"/>
    <property type="project" value="UniProtKB-KW"/>
</dbReference>
<keyword evidence="7" id="KW-0029">Amino-acid transport</keyword>
<dbReference type="eggNOG" id="COG1135">
    <property type="taxonomic scope" value="Bacteria"/>
</dbReference>
<dbReference type="SUPFAM" id="SSF52540">
    <property type="entry name" value="P-loop containing nucleoside triphosphate hydrolases"/>
    <property type="match status" value="1"/>
</dbReference>
<dbReference type="InterPro" id="IPR050086">
    <property type="entry name" value="MetN_ABC_transporter-like"/>
</dbReference>
<protein>
    <submittedName>
        <fullName evidence="12">Metal ABC transporter ATP-binding protein</fullName>
        <ecNumber evidence="12">3.6.3.32</ecNumber>
    </submittedName>
</protein>
<keyword evidence="2" id="KW-0813">Transport</keyword>
<feature type="domain" description="ABC transporter" evidence="11">
    <location>
        <begin position="6"/>
        <end position="248"/>
    </location>
</feature>
<comment type="caution">
    <text evidence="12">The sequence shown here is derived from an EMBL/GenBank/DDBJ whole genome shotgun (WGS) entry which is preliminary data.</text>
</comment>
<dbReference type="Proteomes" id="UP000029014">
    <property type="component" value="Unassembled WGS sequence"/>
</dbReference>
<comment type="function">
    <text evidence="9">Part of the ABC transporter FtsEX involved in cellular division. Has ATPase activity.</text>
</comment>
<gene>
    <name evidence="12" type="ORF">BMIN_1576</name>
</gene>
<reference evidence="12 13" key="1">
    <citation type="submission" date="2014-03" db="EMBL/GenBank/DDBJ databases">
        <title>Genomics of Bifidobacteria.</title>
        <authorList>
            <person name="Ventura M."/>
            <person name="Milani C."/>
            <person name="Lugli G.A."/>
        </authorList>
    </citation>
    <scope>NUCLEOTIDE SEQUENCE [LARGE SCALE GENOMIC DNA]</scope>
    <source>
        <strain evidence="12 13">LMG 11592</strain>
    </source>
</reference>
<keyword evidence="3" id="KW-1003">Cell membrane</keyword>
<keyword evidence="4" id="KW-0547">Nucleotide-binding</keyword>
<dbReference type="Pfam" id="PF00005">
    <property type="entry name" value="ABC_tran"/>
    <property type="match status" value="1"/>
</dbReference>
<dbReference type="PANTHER" id="PTHR43166">
    <property type="entry name" value="AMINO ACID IMPORT ATP-BINDING PROTEIN"/>
    <property type="match status" value="1"/>
</dbReference>
<keyword evidence="5 12" id="KW-0067">ATP-binding</keyword>
<dbReference type="InterPro" id="IPR027417">
    <property type="entry name" value="P-loop_NTPase"/>
</dbReference>
<dbReference type="InterPro" id="IPR017871">
    <property type="entry name" value="ABC_transporter-like_CS"/>
</dbReference>
<evidence type="ECO:0000256" key="1">
    <source>
        <dbReference type="ARBA" id="ARBA00005417"/>
    </source>
</evidence>
<dbReference type="GO" id="GO:0005524">
    <property type="term" value="F:ATP binding"/>
    <property type="evidence" value="ECO:0007669"/>
    <property type="project" value="UniProtKB-KW"/>
</dbReference>
<evidence type="ECO:0000256" key="2">
    <source>
        <dbReference type="ARBA" id="ARBA00022448"/>
    </source>
</evidence>
<keyword evidence="6" id="KW-1278">Translocase</keyword>
<dbReference type="SMART" id="SM00382">
    <property type="entry name" value="AAA"/>
    <property type="match status" value="1"/>
</dbReference>
<dbReference type="PANTHER" id="PTHR43166:SF30">
    <property type="entry name" value="METHIONINE IMPORT ATP-BINDING PROTEIN METN"/>
    <property type="match status" value="1"/>
</dbReference>
<evidence type="ECO:0000313" key="13">
    <source>
        <dbReference type="Proteomes" id="UP000029014"/>
    </source>
</evidence>
<evidence type="ECO:0000256" key="9">
    <source>
        <dbReference type="ARBA" id="ARBA00054718"/>
    </source>
</evidence>
<dbReference type="PROSITE" id="PS50893">
    <property type="entry name" value="ABC_TRANSPORTER_2"/>
    <property type="match status" value="1"/>
</dbReference>
<dbReference type="GO" id="GO:0005886">
    <property type="term" value="C:plasma membrane"/>
    <property type="evidence" value="ECO:0007669"/>
    <property type="project" value="UniProtKB-ARBA"/>
</dbReference>
<dbReference type="EMBL" id="JGZD01000010">
    <property type="protein sequence ID" value="KFI72040.1"/>
    <property type="molecule type" value="Genomic_DNA"/>
</dbReference>
<evidence type="ECO:0000256" key="3">
    <source>
        <dbReference type="ARBA" id="ARBA00022475"/>
    </source>
</evidence>
<dbReference type="GO" id="GO:0016887">
    <property type="term" value="F:ATP hydrolysis activity"/>
    <property type="evidence" value="ECO:0007669"/>
    <property type="project" value="InterPro"/>
</dbReference>
<dbReference type="FunFam" id="3.40.50.300:FF:000056">
    <property type="entry name" value="Cell division ATP-binding protein FtsE"/>
    <property type="match status" value="1"/>
</dbReference>
<dbReference type="RefSeq" id="WP_022860995.1">
    <property type="nucleotide sequence ID" value="NZ_JGZD01000010.1"/>
</dbReference>
<dbReference type="EC" id="3.6.3.32" evidence="12"/>
<dbReference type="CDD" id="cd03258">
    <property type="entry name" value="ABC_MetN_methionine_transporter"/>
    <property type="match status" value="1"/>
</dbReference>
<sequence>MSESIITFDHVVKEYRRRSRGGGAIRAVDDVSLEINRGDVFGVIGYSGAGKSTLVRMINALERPTSGSVTVLGTRVDRLGESKLRPIRMKIGMIFQQFNLFSTKTVSQNIAYPLQLDHWRKDYQTRRVDELLEFVGLSDHADGYPSQLSGGQKQRVGIARALATNPQILLADEATSALDPETTSEVLDLLARVNEQLGITIVLITHQMNVVQRIADRVAVMSEGKVVETGDVYDVFAAPRQDVTRRFIATAISGLPDEDRVSRLRGEWTGRIVSVLVRQRDVPARGGSPAVRASGQNVSTLISRYGIDSGLVYGGMDTVGGSAIGAITYEFDDANPRFGEFMAALRNDSDVVDFGTAARPVAYDAALAASSRGGVR</sequence>
<dbReference type="Gene3D" id="3.40.50.300">
    <property type="entry name" value="P-loop containing nucleotide triphosphate hydrolases"/>
    <property type="match status" value="1"/>
</dbReference>
<evidence type="ECO:0000259" key="11">
    <source>
        <dbReference type="PROSITE" id="PS50893"/>
    </source>
</evidence>
<name>A0A087BLZ0_9BIFI</name>
<evidence type="ECO:0000313" key="12">
    <source>
        <dbReference type="EMBL" id="KFI72040.1"/>
    </source>
</evidence>
<keyword evidence="8" id="KW-0472">Membrane</keyword>
<dbReference type="InterPro" id="IPR003439">
    <property type="entry name" value="ABC_transporter-like_ATP-bd"/>
</dbReference>
<dbReference type="PROSITE" id="PS00211">
    <property type="entry name" value="ABC_TRANSPORTER_1"/>
    <property type="match status" value="1"/>
</dbReference>
<evidence type="ECO:0000256" key="4">
    <source>
        <dbReference type="ARBA" id="ARBA00022741"/>
    </source>
</evidence>
<evidence type="ECO:0000256" key="10">
    <source>
        <dbReference type="ARBA" id="ARBA00063837"/>
    </source>
</evidence>